<keyword evidence="2" id="KW-0812">Transmembrane</keyword>
<accession>A0A1W9Z3N8</accession>
<dbReference type="Proteomes" id="UP000192366">
    <property type="component" value="Unassembled WGS sequence"/>
</dbReference>
<feature type="transmembrane region" description="Helical" evidence="2">
    <location>
        <begin position="60"/>
        <end position="81"/>
    </location>
</feature>
<dbReference type="PROSITE" id="PS51257">
    <property type="entry name" value="PROKAR_LIPOPROTEIN"/>
    <property type="match status" value="1"/>
</dbReference>
<keyword evidence="3" id="KW-0732">Signal</keyword>
<name>A0A1W9Z3N8_MYCBA</name>
<gene>
    <name evidence="4" type="ORF">BST17_00055</name>
</gene>
<evidence type="ECO:0000256" key="3">
    <source>
        <dbReference type="SAM" id="SignalP"/>
    </source>
</evidence>
<dbReference type="OrthoDB" id="9972378at2"/>
<keyword evidence="2" id="KW-1133">Transmembrane helix</keyword>
<keyword evidence="2" id="KW-0472">Membrane</keyword>
<dbReference type="RefSeq" id="WP_083054339.1">
    <property type="nucleotide sequence ID" value="NZ_JACKVM010000008.1"/>
</dbReference>
<dbReference type="STRING" id="564198.BST17_00055"/>
<feature type="chain" id="PRO_5013343737" evidence="3">
    <location>
        <begin position="26"/>
        <end position="97"/>
    </location>
</feature>
<evidence type="ECO:0000313" key="4">
    <source>
        <dbReference type="EMBL" id="ORA06914.1"/>
    </source>
</evidence>
<organism evidence="4 5">
    <name type="scientific">Mycolicibacterium bacteremicum</name>
    <name type="common">Mycobacterium bacteremicum</name>
    <dbReference type="NCBI Taxonomy" id="564198"/>
    <lineage>
        <taxon>Bacteria</taxon>
        <taxon>Bacillati</taxon>
        <taxon>Actinomycetota</taxon>
        <taxon>Actinomycetes</taxon>
        <taxon>Mycobacteriales</taxon>
        <taxon>Mycobacteriaceae</taxon>
        <taxon>Mycolicibacterium</taxon>
    </lineage>
</organism>
<feature type="signal peptide" evidence="3">
    <location>
        <begin position="1"/>
        <end position="25"/>
    </location>
</feature>
<protein>
    <submittedName>
        <fullName evidence="4">Uncharacterized protein</fullName>
    </submittedName>
</protein>
<evidence type="ECO:0000256" key="1">
    <source>
        <dbReference type="SAM" id="MobiDB-lite"/>
    </source>
</evidence>
<reference evidence="4 5" key="1">
    <citation type="submission" date="2017-02" db="EMBL/GenBank/DDBJ databases">
        <title>The new phylogeny of genus Mycobacterium.</title>
        <authorList>
            <person name="Tortoli E."/>
            <person name="Trovato A."/>
            <person name="Cirillo D.M."/>
        </authorList>
    </citation>
    <scope>NUCLEOTIDE SEQUENCE [LARGE SCALE GENOMIC DNA]</scope>
    <source>
        <strain evidence="4 5">DSM 45578</strain>
    </source>
</reference>
<dbReference type="EMBL" id="MVHJ01000001">
    <property type="protein sequence ID" value="ORA06914.1"/>
    <property type="molecule type" value="Genomic_DNA"/>
</dbReference>
<sequence>MSAPRAAILTIAILLLIGCIAPASASGSSTSAPSPVNTTPVTHSYDDGHTDQQADGSNPAFWILAIAVSCLVVIAVIMLRAGRAPRALLSRGAPPPP</sequence>
<feature type="region of interest" description="Disordered" evidence="1">
    <location>
        <begin position="24"/>
        <end position="52"/>
    </location>
</feature>
<evidence type="ECO:0000313" key="5">
    <source>
        <dbReference type="Proteomes" id="UP000192366"/>
    </source>
</evidence>
<keyword evidence="5" id="KW-1185">Reference proteome</keyword>
<evidence type="ECO:0000256" key="2">
    <source>
        <dbReference type="SAM" id="Phobius"/>
    </source>
</evidence>
<proteinExistence type="predicted"/>
<comment type="caution">
    <text evidence="4">The sequence shown here is derived from an EMBL/GenBank/DDBJ whole genome shotgun (WGS) entry which is preliminary data.</text>
</comment>
<feature type="compositionally biased region" description="Low complexity" evidence="1">
    <location>
        <begin position="24"/>
        <end position="35"/>
    </location>
</feature>
<dbReference type="AlphaFoldDB" id="A0A1W9Z3N8"/>